<dbReference type="Gene3D" id="2.40.10.10">
    <property type="entry name" value="Trypsin-like serine proteases"/>
    <property type="match status" value="1"/>
</dbReference>
<evidence type="ECO:0000256" key="4">
    <source>
        <dbReference type="ARBA" id="ARBA00022729"/>
    </source>
</evidence>
<feature type="domain" description="Peptidase S1" evidence="11">
    <location>
        <begin position="272"/>
        <end position="522"/>
    </location>
</feature>
<keyword evidence="3" id="KW-0645">Protease</keyword>
<dbReference type="InterPro" id="IPR001314">
    <property type="entry name" value="Peptidase_S1A"/>
</dbReference>
<evidence type="ECO:0000313" key="12">
    <source>
        <dbReference type="EMBL" id="CAK1541737.1"/>
    </source>
</evidence>
<dbReference type="Pfam" id="PF00089">
    <property type="entry name" value="Trypsin"/>
    <property type="match status" value="1"/>
</dbReference>
<organism evidence="12 13">
    <name type="scientific">Leptosia nina</name>
    <dbReference type="NCBI Taxonomy" id="320188"/>
    <lineage>
        <taxon>Eukaryota</taxon>
        <taxon>Metazoa</taxon>
        <taxon>Ecdysozoa</taxon>
        <taxon>Arthropoda</taxon>
        <taxon>Hexapoda</taxon>
        <taxon>Insecta</taxon>
        <taxon>Pterygota</taxon>
        <taxon>Neoptera</taxon>
        <taxon>Endopterygota</taxon>
        <taxon>Lepidoptera</taxon>
        <taxon>Glossata</taxon>
        <taxon>Ditrysia</taxon>
        <taxon>Papilionoidea</taxon>
        <taxon>Pieridae</taxon>
        <taxon>Pierinae</taxon>
        <taxon>Leptosia</taxon>
    </lineage>
</organism>
<dbReference type="InterPro" id="IPR009003">
    <property type="entry name" value="Peptidase_S1_PA"/>
</dbReference>
<dbReference type="AlphaFoldDB" id="A0AAV1IYM2"/>
<keyword evidence="6" id="KW-0720">Serine protease</keyword>
<gene>
    <name evidence="12" type="ORF">LNINA_LOCUS1694</name>
</gene>
<dbReference type="PROSITE" id="PS50240">
    <property type="entry name" value="TRYPSIN_DOM"/>
    <property type="match status" value="1"/>
</dbReference>
<evidence type="ECO:0000256" key="10">
    <source>
        <dbReference type="SAM" id="SignalP"/>
    </source>
</evidence>
<dbReference type="GO" id="GO:0004252">
    <property type="term" value="F:serine-type endopeptidase activity"/>
    <property type="evidence" value="ECO:0007669"/>
    <property type="project" value="InterPro"/>
</dbReference>
<dbReference type="InterPro" id="IPR051333">
    <property type="entry name" value="CLIP_Serine_Protease"/>
</dbReference>
<dbReference type="InterPro" id="IPR031986">
    <property type="entry name" value="GD_N"/>
</dbReference>
<reference evidence="12 13" key="1">
    <citation type="submission" date="2023-11" db="EMBL/GenBank/DDBJ databases">
        <authorList>
            <person name="Okamura Y."/>
        </authorList>
    </citation>
    <scope>NUCLEOTIDE SEQUENCE [LARGE SCALE GENOMIC DNA]</scope>
</reference>
<dbReference type="SUPFAM" id="SSF50494">
    <property type="entry name" value="Trypsin-like serine proteases"/>
    <property type="match status" value="1"/>
</dbReference>
<feature type="chain" id="PRO_5043538963" description="Peptidase S1 domain-containing protein" evidence="10">
    <location>
        <begin position="20"/>
        <end position="523"/>
    </location>
</feature>
<dbReference type="PANTHER" id="PTHR24260">
    <property type="match status" value="1"/>
</dbReference>
<proteinExistence type="predicted"/>
<feature type="region of interest" description="Disordered" evidence="9">
    <location>
        <begin position="151"/>
        <end position="175"/>
    </location>
</feature>
<evidence type="ECO:0000256" key="9">
    <source>
        <dbReference type="SAM" id="MobiDB-lite"/>
    </source>
</evidence>
<feature type="region of interest" description="Disordered" evidence="9">
    <location>
        <begin position="189"/>
        <end position="261"/>
    </location>
</feature>
<dbReference type="FunFam" id="2.40.10.10:FF:000146">
    <property type="entry name" value="Serine protease 53"/>
    <property type="match status" value="1"/>
</dbReference>
<keyword evidence="4 10" id="KW-0732">Signal</keyword>
<dbReference type="GO" id="GO:0006508">
    <property type="term" value="P:proteolysis"/>
    <property type="evidence" value="ECO:0007669"/>
    <property type="project" value="UniProtKB-KW"/>
</dbReference>
<feature type="compositionally biased region" description="Polar residues" evidence="9">
    <location>
        <begin position="151"/>
        <end position="164"/>
    </location>
</feature>
<dbReference type="CDD" id="cd00190">
    <property type="entry name" value="Tryp_SPc"/>
    <property type="match status" value="1"/>
</dbReference>
<comment type="subcellular location">
    <subcellularLocation>
        <location evidence="1">Secreted</location>
    </subcellularLocation>
</comment>
<evidence type="ECO:0000256" key="1">
    <source>
        <dbReference type="ARBA" id="ARBA00004613"/>
    </source>
</evidence>
<sequence length="523" mass="57764">MIRLWFCVFAVILDAFVSGQSPCPDIFNYQTDNSGVYGTILLQPFGTVTSVTIKANFTIAARLQSNYVGSISHNGKELNVLQDFNRGVPIQYRVNFPVTSPLPRLTGLSANDIPLCYGSGDVPAPGQYVTTISLQHSLFMRNGFNGVYNPPTTNFNPGGQQNIDRFTRPPPPIQRPDYEVYQVEARPKPVQRPVVQTVQPRPTRPPYREPEYEDINQNQYPNENYNTPPPRPVIPIRTTTTTQRPRPTPAPAPLNRDQSNECGVVSDSVPLIFQGSSYQRGEWPWLVAIYKKKSSSLSYICSGTLISDQHVITAAHCMKGKTTLTSKTDIIVKVGVFNLEDDWGDDITVTRKLSSAFIHESYNASNLANDILVMTLERSVNFNSNIKPACLWSGNTELSRIVGTTGVVAGWGASETGPGGSGEPRMVRMPVVSTKECRASKPEFHRLTSHKTLCAGDKNGSGPCLGDSGGGLYILDNGRWRLRGVVSLSLLAQNGDYTCNLNEYVVFTDTAQYLQWIKDKMSI</sequence>
<evidence type="ECO:0000256" key="6">
    <source>
        <dbReference type="ARBA" id="ARBA00022825"/>
    </source>
</evidence>
<dbReference type="InterPro" id="IPR043504">
    <property type="entry name" value="Peptidase_S1_PA_chymotrypsin"/>
</dbReference>
<keyword evidence="8" id="KW-1015">Disulfide bond</keyword>
<name>A0AAV1IYM2_9NEOP</name>
<evidence type="ECO:0000313" key="13">
    <source>
        <dbReference type="Proteomes" id="UP001497472"/>
    </source>
</evidence>
<keyword evidence="2" id="KW-0964">Secreted</keyword>
<evidence type="ECO:0000259" key="11">
    <source>
        <dbReference type="PROSITE" id="PS50240"/>
    </source>
</evidence>
<dbReference type="PROSITE" id="PS00134">
    <property type="entry name" value="TRYPSIN_HIS"/>
    <property type="match status" value="1"/>
</dbReference>
<dbReference type="Proteomes" id="UP001497472">
    <property type="component" value="Unassembled WGS sequence"/>
</dbReference>
<keyword evidence="13" id="KW-1185">Reference proteome</keyword>
<feature type="compositionally biased region" description="Polar residues" evidence="9">
    <location>
        <begin position="215"/>
        <end position="226"/>
    </location>
</feature>
<feature type="compositionally biased region" description="Low complexity" evidence="9">
    <location>
        <begin position="191"/>
        <end position="201"/>
    </location>
</feature>
<evidence type="ECO:0000256" key="8">
    <source>
        <dbReference type="ARBA" id="ARBA00023157"/>
    </source>
</evidence>
<dbReference type="GO" id="GO:0005576">
    <property type="term" value="C:extracellular region"/>
    <property type="evidence" value="ECO:0007669"/>
    <property type="project" value="UniProtKB-SubCell"/>
</dbReference>
<protein>
    <recommendedName>
        <fullName evidence="11">Peptidase S1 domain-containing protein</fullName>
    </recommendedName>
</protein>
<accession>A0AAV1IYM2</accession>
<feature type="compositionally biased region" description="Low complexity" evidence="9">
    <location>
        <begin position="234"/>
        <end position="245"/>
    </location>
</feature>
<dbReference type="InterPro" id="IPR018114">
    <property type="entry name" value="TRYPSIN_HIS"/>
</dbReference>
<keyword evidence="5" id="KW-0378">Hydrolase</keyword>
<comment type="caution">
    <text evidence="12">The sequence shown here is derived from an EMBL/GenBank/DDBJ whole genome shotgun (WGS) entry which is preliminary data.</text>
</comment>
<dbReference type="PANTHER" id="PTHR24260:SF143">
    <property type="entry name" value="SERINE PROTEASE GD-LIKE PROTEIN"/>
    <property type="match status" value="1"/>
</dbReference>
<dbReference type="Pfam" id="PF16030">
    <property type="entry name" value="GD_N"/>
    <property type="match status" value="1"/>
</dbReference>
<evidence type="ECO:0000256" key="5">
    <source>
        <dbReference type="ARBA" id="ARBA00022801"/>
    </source>
</evidence>
<evidence type="ECO:0000256" key="2">
    <source>
        <dbReference type="ARBA" id="ARBA00022525"/>
    </source>
</evidence>
<evidence type="ECO:0000256" key="7">
    <source>
        <dbReference type="ARBA" id="ARBA00023145"/>
    </source>
</evidence>
<keyword evidence="7" id="KW-0865">Zymogen</keyword>
<dbReference type="PRINTS" id="PR00722">
    <property type="entry name" value="CHYMOTRYPSIN"/>
</dbReference>
<evidence type="ECO:0000256" key="3">
    <source>
        <dbReference type="ARBA" id="ARBA00022670"/>
    </source>
</evidence>
<dbReference type="SMART" id="SM00020">
    <property type="entry name" value="Tryp_SPc"/>
    <property type="match status" value="1"/>
</dbReference>
<dbReference type="InterPro" id="IPR001254">
    <property type="entry name" value="Trypsin_dom"/>
</dbReference>
<dbReference type="EMBL" id="CAVLEF010000002">
    <property type="protein sequence ID" value="CAK1541737.1"/>
    <property type="molecule type" value="Genomic_DNA"/>
</dbReference>
<feature type="signal peptide" evidence="10">
    <location>
        <begin position="1"/>
        <end position="19"/>
    </location>
</feature>